<evidence type="ECO:0000256" key="1">
    <source>
        <dbReference type="ARBA" id="ARBA00022729"/>
    </source>
</evidence>
<dbReference type="InterPro" id="IPR036058">
    <property type="entry name" value="Kazal_dom_sf"/>
</dbReference>
<accession>A0A6A4WLV2</accession>
<reference evidence="7 8" key="1">
    <citation type="submission" date="2019-07" db="EMBL/GenBank/DDBJ databases">
        <title>Draft genome assembly of a fouling barnacle, Amphibalanus amphitrite (Darwin, 1854): The first reference genome for Thecostraca.</title>
        <authorList>
            <person name="Kim W."/>
        </authorList>
    </citation>
    <scope>NUCLEOTIDE SEQUENCE [LARGE SCALE GENOMIC DNA]</scope>
    <source>
        <strain evidence="7">SNU_AA5</strain>
        <tissue evidence="7">Soma without cirri and trophi</tissue>
    </source>
</reference>
<keyword evidence="2" id="KW-0677">Repeat</keyword>
<name>A0A6A4WLV2_AMPAM</name>
<gene>
    <name evidence="7" type="primary">FST</name>
    <name evidence="7" type="ORF">FJT64_021534</name>
</gene>
<feature type="compositionally biased region" description="Basic residues" evidence="5">
    <location>
        <begin position="283"/>
        <end position="297"/>
    </location>
</feature>
<sequence>MTGVQAGTCWQADKRVGRCTSLLEMGISREACCAKGPQNTAWSDDEYDNDGRLFFQRTLNGGVPCSPCKASCSDVKCDRGEKCRRRNGVPRCVCAPKCRVRRVGRGPVCGNDGRTYRNYCKLLRRQCRKKSSLLMAYKGACQTSCKSVQCARKNEQCVLDQNRIPHCAPCLRRCSDRASSPICGVNGVTYKNRCQARRAACLNGSAIPIAYRGPCRRDGLTCSRLRCKQGQRCLLSPKTRTPRCVNCQLRCRRRGQRQAIKVCGSNYVNYRSWCHLMKDSCSHRPRHRRPPPRKSATRGRFEAGAGP</sequence>
<dbReference type="Gene3D" id="3.30.60.30">
    <property type="match status" value="3"/>
</dbReference>
<dbReference type="PANTHER" id="PTHR13866:SF29">
    <property type="entry name" value="FOLLISTATIN"/>
    <property type="match status" value="1"/>
</dbReference>
<dbReference type="InterPro" id="IPR003645">
    <property type="entry name" value="Fol_N"/>
</dbReference>
<dbReference type="SUPFAM" id="SSF100895">
    <property type="entry name" value="Kazal-type serine protease inhibitors"/>
    <property type="match status" value="3"/>
</dbReference>
<keyword evidence="8" id="KW-1185">Reference proteome</keyword>
<dbReference type="SMART" id="SM00274">
    <property type="entry name" value="FOLN"/>
    <property type="match status" value="3"/>
</dbReference>
<evidence type="ECO:0000313" key="8">
    <source>
        <dbReference type="Proteomes" id="UP000440578"/>
    </source>
</evidence>
<feature type="domain" description="Kazal-like" evidence="6">
    <location>
        <begin position="78"/>
        <end position="143"/>
    </location>
</feature>
<organism evidence="7 8">
    <name type="scientific">Amphibalanus amphitrite</name>
    <name type="common">Striped barnacle</name>
    <name type="synonym">Balanus amphitrite</name>
    <dbReference type="NCBI Taxonomy" id="1232801"/>
    <lineage>
        <taxon>Eukaryota</taxon>
        <taxon>Metazoa</taxon>
        <taxon>Ecdysozoa</taxon>
        <taxon>Arthropoda</taxon>
        <taxon>Crustacea</taxon>
        <taxon>Multicrustacea</taxon>
        <taxon>Cirripedia</taxon>
        <taxon>Thoracica</taxon>
        <taxon>Thoracicalcarea</taxon>
        <taxon>Balanomorpha</taxon>
        <taxon>Balanoidea</taxon>
        <taxon>Balanidae</taxon>
        <taxon>Amphibalaninae</taxon>
        <taxon>Amphibalanus</taxon>
    </lineage>
</organism>
<evidence type="ECO:0000256" key="5">
    <source>
        <dbReference type="SAM" id="MobiDB-lite"/>
    </source>
</evidence>
<keyword evidence="4" id="KW-0325">Glycoprotein</keyword>
<dbReference type="InterPro" id="IPR036773">
    <property type="entry name" value="TB_dom_sf"/>
</dbReference>
<dbReference type="AlphaFoldDB" id="A0A6A4WLV2"/>
<comment type="caution">
    <text evidence="7">The sequence shown here is derived from an EMBL/GenBank/DDBJ whole genome shotgun (WGS) entry which is preliminary data.</text>
</comment>
<feature type="region of interest" description="Disordered" evidence="5">
    <location>
        <begin position="282"/>
        <end position="307"/>
    </location>
</feature>
<evidence type="ECO:0000256" key="2">
    <source>
        <dbReference type="ARBA" id="ARBA00022737"/>
    </source>
</evidence>
<keyword evidence="3" id="KW-1015">Disulfide bond</keyword>
<dbReference type="GO" id="GO:0050840">
    <property type="term" value="F:extracellular matrix binding"/>
    <property type="evidence" value="ECO:0007669"/>
    <property type="project" value="TreeGrafter"/>
</dbReference>
<dbReference type="Pfam" id="PF07648">
    <property type="entry name" value="Kazal_2"/>
    <property type="match status" value="3"/>
</dbReference>
<dbReference type="Gene3D" id="3.90.290.10">
    <property type="entry name" value="TGF-beta binding (TB) domain"/>
    <property type="match status" value="1"/>
</dbReference>
<evidence type="ECO:0000256" key="4">
    <source>
        <dbReference type="ARBA" id="ARBA00023180"/>
    </source>
</evidence>
<dbReference type="Proteomes" id="UP000440578">
    <property type="component" value="Unassembled WGS sequence"/>
</dbReference>
<dbReference type="GO" id="GO:0005509">
    <property type="term" value="F:calcium ion binding"/>
    <property type="evidence" value="ECO:0007669"/>
    <property type="project" value="TreeGrafter"/>
</dbReference>
<proteinExistence type="predicted"/>
<dbReference type="SMART" id="SM00280">
    <property type="entry name" value="KAZAL"/>
    <property type="match status" value="2"/>
</dbReference>
<dbReference type="PANTHER" id="PTHR13866">
    <property type="entry name" value="SPARC OSTEONECTIN"/>
    <property type="match status" value="1"/>
</dbReference>
<keyword evidence="1" id="KW-0732">Signal</keyword>
<evidence type="ECO:0000256" key="3">
    <source>
        <dbReference type="ARBA" id="ARBA00023157"/>
    </source>
</evidence>
<dbReference type="GO" id="GO:0005518">
    <property type="term" value="F:collagen binding"/>
    <property type="evidence" value="ECO:0007669"/>
    <property type="project" value="TreeGrafter"/>
</dbReference>
<dbReference type="InterPro" id="IPR002350">
    <property type="entry name" value="Kazal_dom"/>
</dbReference>
<feature type="domain" description="Kazal-like" evidence="6">
    <location>
        <begin position="168"/>
        <end position="217"/>
    </location>
</feature>
<dbReference type="PROSITE" id="PS51465">
    <property type="entry name" value="KAZAL_2"/>
    <property type="match status" value="2"/>
</dbReference>
<dbReference type="GO" id="GO:0005615">
    <property type="term" value="C:extracellular space"/>
    <property type="evidence" value="ECO:0007669"/>
    <property type="project" value="TreeGrafter"/>
</dbReference>
<dbReference type="CDD" id="cd00104">
    <property type="entry name" value="KAZAL_FS"/>
    <property type="match status" value="2"/>
</dbReference>
<evidence type="ECO:0000313" key="7">
    <source>
        <dbReference type="EMBL" id="KAF0307063.1"/>
    </source>
</evidence>
<protein>
    <submittedName>
        <fullName evidence="7">Follistatin</fullName>
    </submittedName>
</protein>
<dbReference type="EMBL" id="VIIS01000609">
    <property type="protein sequence ID" value="KAF0307063.1"/>
    <property type="molecule type" value="Genomic_DNA"/>
</dbReference>
<dbReference type="Pfam" id="PF21333">
    <property type="entry name" value="FST_N"/>
    <property type="match status" value="1"/>
</dbReference>
<evidence type="ECO:0000259" key="6">
    <source>
        <dbReference type="PROSITE" id="PS51465"/>
    </source>
</evidence>